<dbReference type="EMBL" id="CAJFDI010000003">
    <property type="protein sequence ID" value="CAD5219511.1"/>
    <property type="molecule type" value="Genomic_DNA"/>
</dbReference>
<comment type="caution">
    <text evidence="2">The sequence shown here is derived from an EMBL/GenBank/DDBJ whole genome shotgun (WGS) entry which is preliminary data.</text>
</comment>
<proteinExistence type="predicted"/>
<organism evidence="2 3">
    <name type="scientific">Bursaphelenchus xylophilus</name>
    <name type="common">Pinewood nematode worm</name>
    <name type="synonym">Aphelenchoides xylophilus</name>
    <dbReference type="NCBI Taxonomy" id="6326"/>
    <lineage>
        <taxon>Eukaryota</taxon>
        <taxon>Metazoa</taxon>
        <taxon>Ecdysozoa</taxon>
        <taxon>Nematoda</taxon>
        <taxon>Chromadorea</taxon>
        <taxon>Rhabditida</taxon>
        <taxon>Tylenchina</taxon>
        <taxon>Tylenchomorpha</taxon>
        <taxon>Aphelenchoidea</taxon>
        <taxon>Aphelenchoididae</taxon>
        <taxon>Bursaphelenchus</taxon>
    </lineage>
</organism>
<evidence type="ECO:0000313" key="2">
    <source>
        <dbReference type="EMBL" id="CAD5219511.1"/>
    </source>
</evidence>
<feature type="chain" id="PRO_5035412448" evidence="1">
    <location>
        <begin position="20"/>
        <end position="685"/>
    </location>
</feature>
<dbReference type="EMBL" id="CAJFCV020000003">
    <property type="protein sequence ID" value="CAG9104865.1"/>
    <property type="molecule type" value="Genomic_DNA"/>
</dbReference>
<sequence>MAVLRTFFILSVFISTAASVDVAVLQNIIQRPMNRLEGTESNCLDHWNRQIPGDGFACSSLFAFSSIDKQLRISNFDTSPEEFASELPSNLGPEMLKRIKGFDEKYNQSHAELCPQNSKKKPFYCQLQVKNEVFWNHNLDQSLLAVCSPCSHDDGHVVNKMIKAPSTQFFLPSHGHVEFKIRRKDEDGHVFPVRDAKDELLLETTQSVDGLSEQKLFGIILRLQIGEEKDGSFPMNLSFSTFFRDINDNVQSDYLEREPRVVTAHRTYCTFNPIPMMWVPRQASEDAFFTEEDERVRLQNDIGTFLLYCKYALVNVKDQIEEHSLCGRIYFTNGSTGGVIDDINGARALGRSADVSLLLDRCNLEVIGMWHSENLRDEGKLDFLSKPATMIVCLCQPSESKPQCDDDFKMKQLDEATMANISRTVCKMGLLNHSTTVSGSFGFCTLSPTNYSAKHSVEEKECMNLNPGARAAYEIREGKCYFCCLADTSKPCNAGFVHDGEFRGIYYECLFTSRFGFGDQKNPNVYHLPEQLPFAEEIQLPRGDMMDSNFRFEKLMAYFQIDLSSMSLKKIATINPVAHAYFHRVGVFPTFYRMSRDSLIFNKKQLAYCDLSLWTAADLAMGCRCYGVGINQLSCCCMNSSMNPALSLITHEFIAHNHRFRLDASPNHWSYREHFIVNRTVIMEE</sequence>
<gene>
    <name evidence="2" type="ORF">BXYJ_LOCUS5715</name>
</gene>
<keyword evidence="1" id="KW-0732">Signal</keyword>
<dbReference type="AlphaFoldDB" id="A0A7I8WLX7"/>
<keyword evidence="3" id="KW-1185">Reference proteome</keyword>
<protein>
    <submittedName>
        <fullName evidence="2">(pine wood nematode) hypothetical protein</fullName>
    </submittedName>
</protein>
<evidence type="ECO:0000256" key="1">
    <source>
        <dbReference type="SAM" id="SignalP"/>
    </source>
</evidence>
<accession>A0A7I8WLX7</accession>
<reference evidence="2" key="1">
    <citation type="submission" date="2020-09" db="EMBL/GenBank/DDBJ databases">
        <authorList>
            <person name="Kikuchi T."/>
        </authorList>
    </citation>
    <scope>NUCLEOTIDE SEQUENCE</scope>
    <source>
        <strain evidence="2">Ka4C1</strain>
    </source>
</reference>
<name>A0A7I8WLX7_BURXY</name>
<dbReference type="Proteomes" id="UP000582659">
    <property type="component" value="Unassembled WGS sequence"/>
</dbReference>
<evidence type="ECO:0000313" key="3">
    <source>
        <dbReference type="Proteomes" id="UP000659654"/>
    </source>
</evidence>
<dbReference type="Proteomes" id="UP000659654">
    <property type="component" value="Unassembled WGS sequence"/>
</dbReference>
<feature type="signal peptide" evidence="1">
    <location>
        <begin position="1"/>
        <end position="19"/>
    </location>
</feature>